<keyword evidence="3" id="KW-0805">Transcription regulation</keyword>
<evidence type="ECO:0000256" key="4">
    <source>
        <dbReference type="ARBA" id="ARBA00023163"/>
    </source>
</evidence>
<dbReference type="Gene3D" id="1.10.10.60">
    <property type="entry name" value="Homeodomain-like"/>
    <property type="match status" value="1"/>
</dbReference>
<evidence type="ECO:0000256" key="3">
    <source>
        <dbReference type="ARBA" id="ARBA00023015"/>
    </source>
</evidence>
<dbReference type="PROSITE" id="PS00688">
    <property type="entry name" value="SIGMA54_INTERACT_3"/>
    <property type="match status" value="1"/>
</dbReference>
<dbReference type="CDD" id="cd00009">
    <property type="entry name" value="AAA"/>
    <property type="match status" value="1"/>
</dbReference>
<dbReference type="Gene3D" id="3.40.50.300">
    <property type="entry name" value="P-loop containing nucleotide triphosphate hydrolases"/>
    <property type="match status" value="1"/>
</dbReference>
<keyword evidence="9" id="KW-1185">Reference proteome</keyword>
<dbReference type="InterPro" id="IPR025944">
    <property type="entry name" value="Sigma_54_int_dom_CS"/>
</dbReference>
<dbReference type="EMBL" id="CAJNBJ010000001">
    <property type="protein sequence ID" value="CAE6690089.1"/>
    <property type="molecule type" value="Genomic_DNA"/>
</dbReference>
<keyword evidence="2" id="KW-0067">ATP-binding</keyword>
<dbReference type="InterPro" id="IPR001789">
    <property type="entry name" value="Sig_transdc_resp-reg_receiver"/>
</dbReference>
<dbReference type="Pfam" id="PF00072">
    <property type="entry name" value="Response_reg"/>
    <property type="match status" value="1"/>
</dbReference>
<evidence type="ECO:0000256" key="2">
    <source>
        <dbReference type="ARBA" id="ARBA00022840"/>
    </source>
</evidence>
<dbReference type="PANTHER" id="PTHR32071:SF113">
    <property type="entry name" value="ALGINATE BIOSYNTHESIS TRANSCRIPTIONAL REGULATORY PROTEIN ALGB"/>
    <property type="match status" value="1"/>
</dbReference>
<feature type="modified residue" description="4-aspartylphosphate" evidence="5">
    <location>
        <position position="55"/>
    </location>
</feature>
<keyword evidence="4" id="KW-0804">Transcription</keyword>
<dbReference type="PRINTS" id="PR01590">
    <property type="entry name" value="HTHFIS"/>
</dbReference>
<dbReference type="Gene3D" id="3.40.50.2300">
    <property type="match status" value="1"/>
</dbReference>
<evidence type="ECO:0000313" key="9">
    <source>
        <dbReference type="Proteomes" id="UP000675880"/>
    </source>
</evidence>
<dbReference type="Proteomes" id="UP000675880">
    <property type="component" value="Unassembled WGS sequence"/>
</dbReference>
<dbReference type="InterPro" id="IPR058031">
    <property type="entry name" value="AAA_lid_NorR"/>
</dbReference>
<dbReference type="InterPro" id="IPR009057">
    <property type="entry name" value="Homeodomain-like_sf"/>
</dbReference>
<organism evidence="8 9">
    <name type="scientific">Nitrospira defluvii</name>
    <dbReference type="NCBI Taxonomy" id="330214"/>
    <lineage>
        <taxon>Bacteria</taxon>
        <taxon>Pseudomonadati</taxon>
        <taxon>Nitrospirota</taxon>
        <taxon>Nitrospiria</taxon>
        <taxon>Nitrospirales</taxon>
        <taxon>Nitrospiraceae</taxon>
        <taxon>Nitrospira</taxon>
    </lineage>
</organism>
<keyword evidence="5" id="KW-0597">Phosphoprotein</keyword>
<dbReference type="InterPro" id="IPR002078">
    <property type="entry name" value="Sigma_54_int"/>
</dbReference>
<reference evidence="8 9" key="1">
    <citation type="submission" date="2021-02" db="EMBL/GenBank/DDBJ databases">
        <authorList>
            <person name="Han P."/>
        </authorList>
    </citation>
    <scope>NUCLEOTIDE SEQUENCE [LARGE SCALE GENOMIC DNA]</scope>
    <source>
        <strain evidence="8">Candidatus Nitrospira sp. ZN2</strain>
    </source>
</reference>
<protein>
    <submittedName>
        <fullName evidence="8">DNA-binding response regulator</fullName>
    </submittedName>
</protein>
<name>A0ABN7KF81_9BACT</name>
<dbReference type="SMART" id="SM00382">
    <property type="entry name" value="AAA"/>
    <property type="match status" value="1"/>
</dbReference>
<dbReference type="GO" id="GO:0003677">
    <property type="term" value="F:DNA binding"/>
    <property type="evidence" value="ECO:0007669"/>
    <property type="project" value="UniProtKB-KW"/>
</dbReference>
<dbReference type="PANTHER" id="PTHR32071">
    <property type="entry name" value="TRANSCRIPTIONAL REGULATORY PROTEIN"/>
    <property type="match status" value="1"/>
</dbReference>
<evidence type="ECO:0000256" key="1">
    <source>
        <dbReference type="ARBA" id="ARBA00022741"/>
    </source>
</evidence>
<evidence type="ECO:0000313" key="8">
    <source>
        <dbReference type="EMBL" id="CAE6690089.1"/>
    </source>
</evidence>
<dbReference type="SUPFAM" id="SSF52540">
    <property type="entry name" value="P-loop containing nucleoside triphosphate hydrolases"/>
    <property type="match status" value="1"/>
</dbReference>
<dbReference type="PROSITE" id="PS00675">
    <property type="entry name" value="SIGMA54_INTERACT_1"/>
    <property type="match status" value="1"/>
</dbReference>
<evidence type="ECO:0000259" key="6">
    <source>
        <dbReference type="PROSITE" id="PS50045"/>
    </source>
</evidence>
<keyword evidence="1" id="KW-0547">Nucleotide-binding</keyword>
<dbReference type="InterPro" id="IPR003593">
    <property type="entry name" value="AAA+_ATPase"/>
</dbReference>
<dbReference type="SUPFAM" id="SSF52172">
    <property type="entry name" value="CheY-like"/>
    <property type="match status" value="1"/>
</dbReference>
<dbReference type="InterPro" id="IPR002197">
    <property type="entry name" value="HTH_Fis"/>
</dbReference>
<dbReference type="InterPro" id="IPR025662">
    <property type="entry name" value="Sigma_54_int_dom_ATP-bd_1"/>
</dbReference>
<sequence>MQAPTLLIVEDEERMRRLFELVLKPAGYQLLLARSGDEALHLIQNHDALDMIITDLQLGTVSGMQVLEAARQQIPDVPVLIVTGYGTVKSAVEAMQKGAYDYISKPVDNEELKIVIARALQVRQLARDNRTLRAGLQEQFGFDRMVSVSKEMELVKRLAKEVAATDATVLITGESGTGKDLLARAIHLISPRAHGPMVALNCAGIPEHLLESELFGYEKGAFTDAKKSKPGRFQIADRGTLFLDEIGELSLTAQAKLLRVLEQHVVEPLGGVRSIPVDIRVIAATNRELPDLIKAGRFRLDLYYRLNVYQLRMPPLRERPEDIEPILTQFLNQARRERGSRIKGIAPDALAMLKSYAWPGNVRELHNVVEWLTITCKQDTILPEHLPASLHASPPQPSGLQADAPSLLSLGLSVEEVEKAMLQEALQKSGGNVSEASRLLKMTRNTLRYRMAKHNLSQPQG</sequence>
<dbReference type="Pfam" id="PF00158">
    <property type="entry name" value="Sigma54_activat"/>
    <property type="match status" value="1"/>
</dbReference>
<accession>A0ABN7KF81</accession>
<proteinExistence type="predicted"/>
<evidence type="ECO:0000256" key="5">
    <source>
        <dbReference type="PROSITE-ProRule" id="PRU00169"/>
    </source>
</evidence>
<dbReference type="Pfam" id="PF25601">
    <property type="entry name" value="AAA_lid_14"/>
    <property type="match status" value="1"/>
</dbReference>
<dbReference type="InterPro" id="IPR011006">
    <property type="entry name" value="CheY-like_superfamily"/>
</dbReference>
<dbReference type="PROSITE" id="PS50110">
    <property type="entry name" value="RESPONSE_REGULATORY"/>
    <property type="match status" value="1"/>
</dbReference>
<dbReference type="PROSITE" id="PS50045">
    <property type="entry name" value="SIGMA54_INTERACT_4"/>
    <property type="match status" value="1"/>
</dbReference>
<dbReference type="InterPro" id="IPR027417">
    <property type="entry name" value="P-loop_NTPase"/>
</dbReference>
<dbReference type="SMART" id="SM00448">
    <property type="entry name" value="REC"/>
    <property type="match status" value="1"/>
</dbReference>
<gene>
    <name evidence="8" type="ORF">NSPZN2_10180</name>
</gene>
<feature type="domain" description="Response regulatory" evidence="7">
    <location>
        <begin position="5"/>
        <end position="120"/>
    </location>
</feature>
<dbReference type="Gene3D" id="1.10.8.60">
    <property type="match status" value="1"/>
</dbReference>
<dbReference type="RefSeq" id="WP_213040113.1">
    <property type="nucleotide sequence ID" value="NZ_CAJNBJ010000001.1"/>
</dbReference>
<evidence type="ECO:0000259" key="7">
    <source>
        <dbReference type="PROSITE" id="PS50110"/>
    </source>
</evidence>
<dbReference type="Pfam" id="PF02954">
    <property type="entry name" value="HTH_8"/>
    <property type="match status" value="1"/>
</dbReference>
<keyword evidence="8" id="KW-0238">DNA-binding</keyword>
<comment type="caution">
    <text evidence="8">The sequence shown here is derived from an EMBL/GenBank/DDBJ whole genome shotgun (WGS) entry which is preliminary data.</text>
</comment>
<dbReference type="SUPFAM" id="SSF46689">
    <property type="entry name" value="Homeodomain-like"/>
    <property type="match status" value="1"/>
</dbReference>
<feature type="domain" description="Sigma-54 factor interaction" evidence="6">
    <location>
        <begin position="145"/>
        <end position="374"/>
    </location>
</feature>